<proteinExistence type="predicted"/>
<keyword evidence="1" id="KW-1185">Reference proteome</keyword>
<name>A0A0M3HIZ4_ASCLU</name>
<accession>A0A0M3HIZ4</accession>
<reference evidence="2" key="1">
    <citation type="submission" date="2017-02" db="UniProtKB">
        <authorList>
            <consortium name="WormBaseParasite"/>
        </authorList>
    </citation>
    <scope>IDENTIFICATION</scope>
</reference>
<dbReference type="WBParaSite" id="ALUE_0000148901-mRNA-1">
    <property type="protein sequence ID" value="ALUE_0000148901-mRNA-1"/>
    <property type="gene ID" value="ALUE_0000148901"/>
</dbReference>
<dbReference type="Proteomes" id="UP000036681">
    <property type="component" value="Unplaced"/>
</dbReference>
<protein>
    <submittedName>
        <fullName evidence="2">Thiamine pyrophosphate-binding protein</fullName>
    </submittedName>
</protein>
<organism evidence="1 2">
    <name type="scientific">Ascaris lumbricoides</name>
    <name type="common">Giant roundworm</name>
    <dbReference type="NCBI Taxonomy" id="6252"/>
    <lineage>
        <taxon>Eukaryota</taxon>
        <taxon>Metazoa</taxon>
        <taxon>Ecdysozoa</taxon>
        <taxon>Nematoda</taxon>
        <taxon>Chromadorea</taxon>
        <taxon>Rhabditida</taxon>
        <taxon>Spirurina</taxon>
        <taxon>Ascaridomorpha</taxon>
        <taxon>Ascaridoidea</taxon>
        <taxon>Ascarididae</taxon>
        <taxon>Ascaris</taxon>
    </lineage>
</organism>
<sequence length="40" mass="4544">MAHRNAHILSKPFEILLAPTILVAIRSHGIKAIYVRHNNK</sequence>
<evidence type="ECO:0000313" key="2">
    <source>
        <dbReference type="WBParaSite" id="ALUE_0000148901-mRNA-1"/>
    </source>
</evidence>
<dbReference type="AlphaFoldDB" id="A0A0M3HIZ4"/>
<evidence type="ECO:0000313" key="1">
    <source>
        <dbReference type="Proteomes" id="UP000036681"/>
    </source>
</evidence>